<organism evidence="1 2">
    <name type="scientific">Symbiodinium necroappetens</name>
    <dbReference type="NCBI Taxonomy" id="1628268"/>
    <lineage>
        <taxon>Eukaryota</taxon>
        <taxon>Sar</taxon>
        <taxon>Alveolata</taxon>
        <taxon>Dinophyceae</taxon>
        <taxon>Suessiales</taxon>
        <taxon>Symbiodiniaceae</taxon>
        <taxon>Symbiodinium</taxon>
    </lineage>
</organism>
<dbReference type="Proteomes" id="UP000601435">
    <property type="component" value="Unassembled WGS sequence"/>
</dbReference>
<dbReference type="EMBL" id="CAJNJA010024452">
    <property type="protein sequence ID" value="CAE7526634.1"/>
    <property type="molecule type" value="Genomic_DNA"/>
</dbReference>
<comment type="caution">
    <text evidence="1">The sequence shown here is derived from an EMBL/GenBank/DDBJ whole genome shotgun (WGS) entry which is preliminary data.</text>
</comment>
<dbReference type="OrthoDB" id="419479at2759"/>
<accession>A0A812TK77</accession>
<keyword evidence="2" id="KW-1185">Reference proteome</keyword>
<reference evidence="1" key="1">
    <citation type="submission" date="2021-02" db="EMBL/GenBank/DDBJ databases">
        <authorList>
            <person name="Dougan E. K."/>
            <person name="Rhodes N."/>
            <person name="Thang M."/>
            <person name="Chan C."/>
        </authorList>
    </citation>
    <scope>NUCLEOTIDE SEQUENCE</scope>
</reference>
<dbReference type="AlphaFoldDB" id="A0A812TK77"/>
<evidence type="ECO:0000313" key="1">
    <source>
        <dbReference type="EMBL" id="CAE7526634.1"/>
    </source>
</evidence>
<name>A0A812TK77_9DINO</name>
<sequence>FLLQEETLLRALWDVPPPGSEQAQRPTSSHCYLSFLTLELTRNAGLEDSARAKERERYGSVKQGALKASHDIMAPVQRSLALG</sequence>
<evidence type="ECO:0000313" key="2">
    <source>
        <dbReference type="Proteomes" id="UP000601435"/>
    </source>
</evidence>
<feature type="non-terminal residue" evidence="1">
    <location>
        <position position="83"/>
    </location>
</feature>
<gene>
    <name evidence="1" type="ORF">SNEC2469_LOCUS15095</name>
</gene>
<protein>
    <submittedName>
        <fullName evidence="1">Uncharacterized protein</fullName>
    </submittedName>
</protein>
<feature type="non-terminal residue" evidence="1">
    <location>
        <position position="1"/>
    </location>
</feature>
<proteinExistence type="predicted"/>